<feature type="signal peptide" evidence="1">
    <location>
        <begin position="1"/>
        <end position="19"/>
    </location>
</feature>
<feature type="chain" id="PRO_5041913469" description="Cyanovirin-N domain-containing protein" evidence="1">
    <location>
        <begin position="20"/>
        <end position="162"/>
    </location>
</feature>
<dbReference type="AlphaFoldDB" id="A0AAD7JXK9"/>
<evidence type="ECO:0000313" key="4">
    <source>
        <dbReference type="Proteomes" id="UP001215598"/>
    </source>
</evidence>
<dbReference type="Proteomes" id="UP001215598">
    <property type="component" value="Unassembled WGS sequence"/>
</dbReference>
<evidence type="ECO:0000256" key="1">
    <source>
        <dbReference type="SAM" id="SignalP"/>
    </source>
</evidence>
<dbReference type="InterPro" id="IPR036673">
    <property type="entry name" value="Cyanovirin-N_sf"/>
</dbReference>
<dbReference type="Gene3D" id="2.30.60.10">
    <property type="entry name" value="Cyanovirin-N"/>
    <property type="match status" value="1"/>
</dbReference>
<reference evidence="3" key="1">
    <citation type="submission" date="2023-03" db="EMBL/GenBank/DDBJ databases">
        <title>Massive genome expansion in bonnet fungi (Mycena s.s.) driven by repeated elements and novel gene families across ecological guilds.</title>
        <authorList>
            <consortium name="Lawrence Berkeley National Laboratory"/>
            <person name="Harder C.B."/>
            <person name="Miyauchi S."/>
            <person name="Viragh M."/>
            <person name="Kuo A."/>
            <person name="Thoen E."/>
            <person name="Andreopoulos B."/>
            <person name="Lu D."/>
            <person name="Skrede I."/>
            <person name="Drula E."/>
            <person name="Henrissat B."/>
            <person name="Morin E."/>
            <person name="Kohler A."/>
            <person name="Barry K."/>
            <person name="LaButti K."/>
            <person name="Morin E."/>
            <person name="Salamov A."/>
            <person name="Lipzen A."/>
            <person name="Mereny Z."/>
            <person name="Hegedus B."/>
            <person name="Baldrian P."/>
            <person name="Stursova M."/>
            <person name="Weitz H."/>
            <person name="Taylor A."/>
            <person name="Grigoriev I.V."/>
            <person name="Nagy L.G."/>
            <person name="Martin F."/>
            <person name="Kauserud H."/>
        </authorList>
    </citation>
    <scope>NUCLEOTIDE SEQUENCE</scope>
    <source>
        <strain evidence="3">CBHHK182m</strain>
    </source>
</reference>
<evidence type="ECO:0000259" key="2">
    <source>
        <dbReference type="Pfam" id="PF08881"/>
    </source>
</evidence>
<sequence>MQFTLLLTFILTAISGLNAQGPGVGCDGFFPPVSPLPTPAPPALTGPGNFGESCNEISIFEGDALAAACRALNIIVDICNTVHIGQCVGVQQPSGNMVCQPNGGAGINGTCTFDQTLQLPGGEFTGGPIVLTGHCGNIQGGITTGQIDLNLCFENVNGVLGC</sequence>
<name>A0AAD7JXK9_9AGAR</name>
<dbReference type="Pfam" id="PF08881">
    <property type="entry name" value="CVNH"/>
    <property type="match status" value="1"/>
</dbReference>
<protein>
    <recommendedName>
        <fullName evidence="2">Cyanovirin-N domain-containing protein</fullName>
    </recommendedName>
</protein>
<accession>A0AAD7JXK9</accession>
<feature type="domain" description="Cyanovirin-N" evidence="2">
    <location>
        <begin position="50"/>
        <end position="160"/>
    </location>
</feature>
<evidence type="ECO:0000313" key="3">
    <source>
        <dbReference type="EMBL" id="KAJ7773995.1"/>
    </source>
</evidence>
<dbReference type="InterPro" id="IPR011058">
    <property type="entry name" value="Cyanovirin-N"/>
</dbReference>
<gene>
    <name evidence="3" type="ORF">B0H16DRAFT_1510676</name>
</gene>
<comment type="caution">
    <text evidence="3">The sequence shown here is derived from an EMBL/GenBank/DDBJ whole genome shotgun (WGS) entry which is preliminary data.</text>
</comment>
<dbReference type="EMBL" id="JARKIB010000012">
    <property type="protein sequence ID" value="KAJ7773995.1"/>
    <property type="molecule type" value="Genomic_DNA"/>
</dbReference>
<organism evidence="3 4">
    <name type="scientific">Mycena metata</name>
    <dbReference type="NCBI Taxonomy" id="1033252"/>
    <lineage>
        <taxon>Eukaryota</taxon>
        <taxon>Fungi</taxon>
        <taxon>Dikarya</taxon>
        <taxon>Basidiomycota</taxon>
        <taxon>Agaricomycotina</taxon>
        <taxon>Agaricomycetes</taxon>
        <taxon>Agaricomycetidae</taxon>
        <taxon>Agaricales</taxon>
        <taxon>Marasmiineae</taxon>
        <taxon>Mycenaceae</taxon>
        <taxon>Mycena</taxon>
    </lineage>
</organism>
<proteinExistence type="predicted"/>
<keyword evidence="4" id="KW-1185">Reference proteome</keyword>
<keyword evidence="1" id="KW-0732">Signal</keyword>